<dbReference type="Gene3D" id="1.10.110.10">
    <property type="entry name" value="Plant lipid-transfer and hydrophobic proteins"/>
    <property type="match status" value="1"/>
</dbReference>
<gene>
    <name evidence="4" type="ORF">GIB67_021803</name>
</gene>
<dbReference type="Proteomes" id="UP000541444">
    <property type="component" value="Unassembled WGS sequence"/>
</dbReference>
<name>A0A7J7P2N0_9MAGN</name>
<dbReference type="InterPro" id="IPR036312">
    <property type="entry name" value="Bifun_inhib/LTP/seed_sf"/>
</dbReference>
<evidence type="ECO:0000259" key="3">
    <source>
        <dbReference type="SMART" id="SM00499"/>
    </source>
</evidence>
<organism evidence="4 5">
    <name type="scientific">Kingdonia uniflora</name>
    <dbReference type="NCBI Taxonomy" id="39325"/>
    <lineage>
        <taxon>Eukaryota</taxon>
        <taxon>Viridiplantae</taxon>
        <taxon>Streptophyta</taxon>
        <taxon>Embryophyta</taxon>
        <taxon>Tracheophyta</taxon>
        <taxon>Spermatophyta</taxon>
        <taxon>Magnoliopsida</taxon>
        <taxon>Ranunculales</taxon>
        <taxon>Circaeasteraceae</taxon>
        <taxon>Kingdonia</taxon>
    </lineage>
</organism>
<keyword evidence="5" id="KW-1185">Reference proteome</keyword>
<dbReference type="PANTHER" id="PTHR31731">
    <property type="match status" value="1"/>
</dbReference>
<dbReference type="CDD" id="cd01958">
    <property type="entry name" value="HPS_like"/>
    <property type="match status" value="1"/>
</dbReference>
<reference evidence="4 5" key="1">
    <citation type="journal article" date="2020" name="IScience">
        <title>Genome Sequencing of the Endangered Kingdonia uniflora (Circaeasteraceae, Ranunculales) Reveals Potential Mechanisms of Evolutionary Specialization.</title>
        <authorList>
            <person name="Sun Y."/>
            <person name="Deng T."/>
            <person name="Zhang A."/>
            <person name="Moore M.J."/>
            <person name="Landis J.B."/>
            <person name="Lin N."/>
            <person name="Zhang H."/>
            <person name="Zhang X."/>
            <person name="Huang J."/>
            <person name="Zhang X."/>
            <person name="Sun H."/>
            <person name="Wang H."/>
        </authorList>
    </citation>
    <scope>NUCLEOTIDE SEQUENCE [LARGE SCALE GENOMIC DNA]</scope>
    <source>
        <strain evidence="4">TB1705</strain>
        <tissue evidence="4">Leaf</tissue>
    </source>
</reference>
<sequence length="156" mass="16167">MRMALMGSKIATLLILLNLIFFTCVSSHKVVCSPETPIPAVKPPKTPSPKPTTPTTKPPKTPSTTPATKPAKCPKDTLKLSACADLLGGLVSLVLGPQTNSKCCSLLSGLADLDAAVCLCTAIKANVLGIIKLDIPVALTLLINACGKTVPEDFTC</sequence>
<feature type="region of interest" description="Disordered" evidence="1">
    <location>
        <begin position="38"/>
        <end position="72"/>
    </location>
</feature>
<dbReference type="OrthoDB" id="696558at2759"/>
<dbReference type="EMBL" id="JACGCM010000331">
    <property type="protein sequence ID" value="KAF6173707.1"/>
    <property type="molecule type" value="Genomic_DNA"/>
</dbReference>
<dbReference type="InterPro" id="IPR051636">
    <property type="entry name" value="Plant_LTP/defense-related"/>
</dbReference>
<dbReference type="SMART" id="SM00499">
    <property type="entry name" value="AAI"/>
    <property type="match status" value="1"/>
</dbReference>
<evidence type="ECO:0000313" key="4">
    <source>
        <dbReference type="EMBL" id="KAF6173707.1"/>
    </source>
</evidence>
<protein>
    <recommendedName>
        <fullName evidence="3">Bifunctional inhibitor/plant lipid transfer protein/seed storage helical domain-containing protein</fullName>
    </recommendedName>
</protein>
<feature type="compositionally biased region" description="Pro residues" evidence="1">
    <location>
        <begin position="38"/>
        <end position="61"/>
    </location>
</feature>
<feature type="chain" id="PRO_5029709546" description="Bifunctional inhibitor/plant lipid transfer protein/seed storage helical domain-containing protein" evidence="2">
    <location>
        <begin position="28"/>
        <end position="156"/>
    </location>
</feature>
<dbReference type="SUPFAM" id="SSF47699">
    <property type="entry name" value="Bifunctional inhibitor/lipid-transfer protein/seed storage 2S albumin"/>
    <property type="match status" value="1"/>
</dbReference>
<dbReference type="Pfam" id="PF14547">
    <property type="entry name" value="Hydrophob_seed"/>
    <property type="match status" value="1"/>
</dbReference>
<feature type="compositionally biased region" description="Low complexity" evidence="1">
    <location>
        <begin position="62"/>
        <end position="71"/>
    </location>
</feature>
<dbReference type="AlphaFoldDB" id="A0A7J7P2N0"/>
<dbReference type="InterPro" id="IPR016140">
    <property type="entry name" value="Bifunc_inhib/LTP/seed_store"/>
</dbReference>
<evidence type="ECO:0000313" key="5">
    <source>
        <dbReference type="Proteomes" id="UP000541444"/>
    </source>
</evidence>
<proteinExistence type="predicted"/>
<feature type="signal peptide" evidence="2">
    <location>
        <begin position="1"/>
        <end position="27"/>
    </location>
</feature>
<evidence type="ECO:0000256" key="1">
    <source>
        <dbReference type="SAM" id="MobiDB-lite"/>
    </source>
</evidence>
<feature type="domain" description="Bifunctional inhibitor/plant lipid transfer protein/seed storage helical" evidence="3">
    <location>
        <begin position="73"/>
        <end position="156"/>
    </location>
</feature>
<comment type="caution">
    <text evidence="4">The sequence shown here is derived from an EMBL/GenBank/DDBJ whole genome shotgun (WGS) entry which is preliminary data.</text>
</comment>
<evidence type="ECO:0000256" key="2">
    <source>
        <dbReference type="SAM" id="SignalP"/>
    </source>
</evidence>
<keyword evidence="2" id="KW-0732">Signal</keyword>
<dbReference type="InterPro" id="IPR027923">
    <property type="entry name" value="Hydrophob_seed_dom"/>
</dbReference>
<accession>A0A7J7P2N0</accession>